<reference evidence="2 3" key="1">
    <citation type="submission" date="2013-11" db="EMBL/GenBank/DDBJ databases">
        <title>Genome sequencing of Stegodyphus mimosarum.</title>
        <authorList>
            <person name="Bechsgaard J."/>
        </authorList>
    </citation>
    <scope>NUCLEOTIDE SEQUENCE [LARGE SCALE GENOMIC DNA]</scope>
</reference>
<dbReference type="AlphaFoldDB" id="A0A087UGL6"/>
<dbReference type="EMBL" id="KK119714">
    <property type="protein sequence ID" value="KFM76505.1"/>
    <property type="molecule type" value="Genomic_DNA"/>
</dbReference>
<accession>A0A087UGL6</accession>
<dbReference type="InterPro" id="IPR053231">
    <property type="entry name" value="GPCR_LN-TM7"/>
</dbReference>
<evidence type="ECO:0000256" key="1">
    <source>
        <dbReference type="SAM" id="Phobius"/>
    </source>
</evidence>
<name>A0A087UGL6_STEMI</name>
<proteinExistence type="predicted"/>
<feature type="transmembrane region" description="Helical" evidence="1">
    <location>
        <begin position="49"/>
        <end position="69"/>
    </location>
</feature>
<feature type="transmembrane region" description="Helical" evidence="1">
    <location>
        <begin position="17"/>
        <end position="43"/>
    </location>
</feature>
<keyword evidence="3" id="KW-1185">Reference proteome</keyword>
<dbReference type="Proteomes" id="UP000054359">
    <property type="component" value="Unassembled WGS sequence"/>
</dbReference>
<keyword evidence="1" id="KW-1133">Transmembrane helix</keyword>
<dbReference type="OrthoDB" id="6134459at2759"/>
<organism evidence="2 3">
    <name type="scientific">Stegodyphus mimosarum</name>
    <name type="common">African social velvet spider</name>
    <dbReference type="NCBI Taxonomy" id="407821"/>
    <lineage>
        <taxon>Eukaryota</taxon>
        <taxon>Metazoa</taxon>
        <taxon>Ecdysozoa</taxon>
        <taxon>Arthropoda</taxon>
        <taxon>Chelicerata</taxon>
        <taxon>Arachnida</taxon>
        <taxon>Araneae</taxon>
        <taxon>Araneomorphae</taxon>
        <taxon>Entelegynae</taxon>
        <taxon>Eresoidea</taxon>
        <taxon>Eresidae</taxon>
        <taxon>Stegodyphus</taxon>
    </lineage>
</organism>
<dbReference type="PANTHER" id="PTHR45902:SF1">
    <property type="entry name" value="LATROPHILIN RECEPTOR-LIKE PROTEIN A"/>
    <property type="match status" value="1"/>
</dbReference>
<dbReference type="Gene3D" id="1.20.1070.10">
    <property type="entry name" value="Rhodopsin 7-helix transmembrane proteins"/>
    <property type="match status" value="1"/>
</dbReference>
<keyword evidence="1" id="KW-0812">Transmembrane</keyword>
<dbReference type="PANTHER" id="PTHR45902">
    <property type="entry name" value="LATROPHILIN RECEPTOR-LIKE PROTEIN A"/>
    <property type="match status" value="1"/>
</dbReference>
<keyword evidence="1" id="KW-0472">Membrane</keyword>
<gene>
    <name evidence="2" type="ORF">X975_20581</name>
</gene>
<protein>
    <submittedName>
        <fullName evidence="2">Uncharacterized protein</fullName>
    </submittedName>
</protein>
<feature type="non-terminal residue" evidence="2">
    <location>
        <position position="97"/>
    </location>
</feature>
<sequence length="97" mass="11264">MISSASMKTDERKSDQWFYFLVFVRLAAAMGLMWIFGVIAIVTQTTVLWYFYAICNTLHGAFIFFSFTFTEKTRKTCKKAIKKKKSSVLPTHTSRPF</sequence>
<evidence type="ECO:0000313" key="3">
    <source>
        <dbReference type="Proteomes" id="UP000054359"/>
    </source>
</evidence>
<evidence type="ECO:0000313" key="2">
    <source>
        <dbReference type="EMBL" id="KFM76505.1"/>
    </source>
</evidence>
<dbReference type="OMA" id="YFYAICN"/>